<name>A0A835YD44_9CHLO</name>
<comment type="subcellular location">
    <subcellularLocation>
        <location evidence="1">Membrane</location>
        <topology evidence="1">Single-pass type II membrane protein</topology>
    </subcellularLocation>
</comment>
<dbReference type="GO" id="GO:0042285">
    <property type="term" value="F:xylosyltransferase activity"/>
    <property type="evidence" value="ECO:0007669"/>
    <property type="project" value="TreeGrafter"/>
</dbReference>
<evidence type="ECO:0000256" key="2">
    <source>
        <dbReference type="ARBA" id="ARBA00022692"/>
    </source>
</evidence>
<dbReference type="PANTHER" id="PTHR12270:SF52">
    <property type="entry name" value="GLYCOSYLTRANSFERASE-LIKE PROTEIN GNT13-RELATED"/>
    <property type="match status" value="1"/>
</dbReference>
<evidence type="ECO:0000313" key="8">
    <source>
        <dbReference type="Proteomes" id="UP000612055"/>
    </source>
</evidence>
<proteinExistence type="predicted"/>
<organism evidence="7 8">
    <name type="scientific">Edaphochlamys debaryana</name>
    <dbReference type="NCBI Taxonomy" id="47281"/>
    <lineage>
        <taxon>Eukaryota</taxon>
        <taxon>Viridiplantae</taxon>
        <taxon>Chlorophyta</taxon>
        <taxon>core chlorophytes</taxon>
        <taxon>Chlorophyceae</taxon>
        <taxon>CS clade</taxon>
        <taxon>Chlamydomonadales</taxon>
        <taxon>Chlamydomonadales incertae sedis</taxon>
        <taxon>Edaphochlamys</taxon>
    </lineage>
</organism>
<dbReference type="PANTHER" id="PTHR12270">
    <property type="entry name" value="GLYCOSYLTRANSFERASE-RELATED"/>
    <property type="match status" value="1"/>
</dbReference>
<keyword evidence="4" id="KW-1133">Transmembrane helix</keyword>
<dbReference type="Pfam" id="PF13896">
    <property type="entry name" value="Glyco_transf_49"/>
    <property type="match status" value="1"/>
</dbReference>
<dbReference type="Proteomes" id="UP000612055">
    <property type="component" value="Unassembled WGS sequence"/>
</dbReference>
<dbReference type="GO" id="GO:0015020">
    <property type="term" value="F:glucuronosyltransferase activity"/>
    <property type="evidence" value="ECO:0007669"/>
    <property type="project" value="TreeGrafter"/>
</dbReference>
<evidence type="ECO:0000256" key="5">
    <source>
        <dbReference type="ARBA" id="ARBA00023136"/>
    </source>
</evidence>
<keyword evidence="6" id="KW-0325">Glycoprotein</keyword>
<keyword evidence="8" id="KW-1185">Reference proteome</keyword>
<dbReference type="GO" id="GO:0016020">
    <property type="term" value="C:membrane"/>
    <property type="evidence" value="ECO:0007669"/>
    <property type="project" value="UniProtKB-SubCell"/>
</dbReference>
<evidence type="ECO:0000256" key="6">
    <source>
        <dbReference type="ARBA" id="ARBA00023180"/>
    </source>
</evidence>
<dbReference type="EMBL" id="JAEHOE010000006">
    <property type="protein sequence ID" value="KAG2499514.1"/>
    <property type="molecule type" value="Genomic_DNA"/>
</dbReference>
<sequence>MSDSPSTLQSVLAGLPPQLRAAGVYWSKRKAPPRATFPLTIATQLPLAKAEDLKPLCRSWPGPLSAAVLLPLVRGGSVKPDPRDKSGLGLSKDELARVAEGAAKAAALHKAMEEDGPCQLDLLLVYELYASAKLVALAYPVNVMRNLARLQARTPLIASLEPDLMLGGGLASNLAHRPEAAADLLLRVLGPAATMAQGLAAAGAGRDAPPRTAVVLPALSTHWADNDQGLDEHRQLADSLVRPGVSKAQLQQFAQHGTLKMHDPFGDTQKATDTNRWLTTKRWYDVEYRKRYEPWVILDRRGAPWYDAKFRGYALIARLVHVLQLNASEYTFAVHPRAFLMHRPHKAEPKPKGGKAAKPDPDAAALQERTLALARTAMAALGAGNYTPLLDRASEGCRRSLPWWT</sequence>
<keyword evidence="2" id="KW-0812">Transmembrane</keyword>
<evidence type="ECO:0000313" key="7">
    <source>
        <dbReference type="EMBL" id="KAG2499514.1"/>
    </source>
</evidence>
<reference evidence="7" key="1">
    <citation type="journal article" date="2020" name="bioRxiv">
        <title>Comparative genomics of Chlamydomonas.</title>
        <authorList>
            <person name="Craig R.J."/>
            <person name="Hasan A.R."/>
            <person name="Ness R.W."/>
            <person name="Keightley P.D."/>
        </authorList>
    </citation>
    <scope>NUCLEOTIDE SEQUENCE</scope>
    <source>
        <strain evidence="7">CCAP 11/70</strain>
    </source>
</reference>
<evidence type="ECO:0000256" key="1">
    <source>
        <dbReference type="ARBA" id="ARBA00004606"/>
    </source>
</evidence>
<evidence type="ECO:0000256" key="3">
    <source>
        <dbReference type="ARBA" id="ARBA00022968"/>
    </source>
</evidence>
<gene>
    <name evidence="7" type="ORF">HYH03_002461</name>
</gene>
<dbReference type="GO" id="GO:0035269">
    <property type="term" value="P:protein O-linked glycosylation via mannose"/>
    <property type="evidence" value="ECO:0007669"/>
    <property type="project" value="TreeGrafter"/>
</dbReference>
<dbReference type="OrthoDB" id="543409at2759"/>
<dbReference type="AlphaFoldDB" id="A0A835YD44"/>
<keyword evidence="5" id="KW-0472">Membrane</keyword>
<comment type="caution">
    <text evidence="7">The sequence shown here is derived from an EMBL/GenBank/DDBJ whole genome shotgun (WGS) entry which is preliminary data.</text>
</comment>
<accession>A0A835YD44</accession>
<keyword evidence="3" id="KW-0735">Signal-anchor</keyword>
<dbReference type="InterPro" id="IPR051292">
    <property type="entry name" value="Xyl/GlcA_transferase"/>
</dbReference>
<evidence type="ECO:0000256" key="4">
    <source>
        <dbReference type="ARBA" id="ARBA00022989"/>
    </source>
</evidence>
<protein>
    <submittedName>
        <fullName evidence="7">Uncharacterized protein</fullName>
    </submittedName>
</protein>